<dbReference type="PANTHER" id="PTHR47245:SF1">
    <property type="entry name" value="FOLDASE PROTEIN PRSA"/>
    <property type="match status" value="1"/>
</dbReference>
<keyword evidence="10" id="KW-0449">Lipoprotein</keyword>
<accession>A0A9Q3XSH7</accession>
<evidence type="ECO:0000256" key="2">
    <source>
        <dbReference type="ARBA" id="ARBA00004193"/>
    </source>
</evidence>
<name>A0A9Q3XSH7_9LACO</name>
<keyword evidence="7 11" id="KW-0472">Membrane</keyword>
<keyword evidence="5 11" id="KW-0732">Signal</keyword>
<evidence type="ECO:0000256" key="5">
    <source>
        <dbReference type="ARBA" id="ARBA00022729"/>
    </source>
</evidence>
<comment type="subcellular location">
    <subcellularLocation>
        <location evidence="2">Cell membrane</location>
        <topology evidence="2">Lipid-anchor</topology>
    </subcellularLocation>
</comment>
<reference evidence="13" key="1">
    <citation type="submission" date="2021-05" db="EMBL/GenBank/DDBJ databases">
        <title>Pangenome of Leuconostoc gelidum warrants species status for Leuconostoc gelidum subsp. gasicomitatum.</title>
        <authorList>
            <person name="Johansson P."/>
            <person name="Sade E."/>
            <person name="Hultman J."/>
            <person name="Auvinen P."/>
            <person name="Bjorkroth J."/>
        </authorList>
    </citation>
    <scope>NUCLEOTIDE SEQUENCE</scope>
    <source>
        <strain evidence="13">A.21.4</strain>
    </source>
</reference>
<dbReference type="GO" id="GO:0005886">
    <property type="term" value="C:plasma membrane"/>
    <property type="evidence" value="ECO:0007669"/>
    <property type="project" value="UniProtKB-SubCell"/>
</dbReference>
<dbReference type="SUPFAM" id="SSF109998">
    <property type="entry name" value="Triger factor/SurA peptide-binding domain-like"/>
    <property type="match status" value="1"/>
</dbReference>
<dbReference type="InterPro" id="IPR050245">
    <property type="entry name" value="PrsA_foldase"/>
</dbReference>
<evidence type="ECO:0000256" key="6">
    <source>
        <dbReference type="ARBA" id="ARBA00023110"/>
    </source>
</evidence>
<dbReference type="InterPro" id="IPR046357">
    <property type="entry name" value="PPIase_dom_sf"/>
</dbReference>
<evidence type="ECO:0000313" key="13">
    <source>
        <dbReference type="EMBL" id="MBZ5962038.1"/>
    </source>
</evidence>
<evidence type="ECO:0000256" key="4">
    <source>
        <dbReference type="ARBA" id="ARBA00022475"/>
    </source>
</evidence>
<evidence type="ECO:0000256" key="1">
    <source>
        <dbReference type="ARBA" id="ARBA00000971"/>
    </source>
</evidence>
<comment type="similarity">
    <text evidence="3 11">Belongs to the PrsA family.</text>
</comment>
<dbReference type="EC" id="5.2.1.8" evidence="11"/>
<dbReference type="InterPro" id="IPR023059">
    <property type="entry name" value="Foldase_PrsA"/>
</dbReference>
<feature type="domain" description="PpiC" evidence="12">
    <location>
        <begin position="126"/>
        <end position="245"/>
    </location>
</feature>
<sequence>MRKFIWGLLTVIFIGGLVFLSLNSSKTLMTSDSGKITEKQFINDVKKSSAGQQEFANMTINKVLDNQYGGNVSKADIQNAYDTQKAQYGDSFKSVLASNNATEDQFKTNIKNNLVMNAAIKANYKVTDKQINQAYKDYHQNITISMITAKDDNSAKQAIEALKSGDSWNTVYKKYTTEKTYAKQNGQLPSFDSTSTSVDSAVQEAAFKLSKPNDYSDSPITGSNGGFYVIQLNKTTTKPSLNNVRSKLSDKIVSTFLNDQKNTTKIQTIIGKILRKENVNVKDSQLKNALNSYMTAGISSSK</sequence>
<evidence type="ECO:0000259" key="12">
    <source>
        <dbReference type="Pfam" id="PF13145"/>
    </source>
</evidence>
<dbReference type="GO" id="GO:0006457">
    <property type="term" value="P:protein folding"/>
    <property type="evidence" value="ECO:0007669"/>
    <property type="project" value="UniProtKB-UniRule"/>
</dbReference>
<comment type="function">
    <text evidence="11">Plays a major role in protein secretion by helping the post-translocational extracellular folding of several secreted proteins.</text>
</comment>
<dbReference type="InterPro" id="IPR000297">
    <property type="entry name" value="PPIase_PpiC"/>
</dbReference>
<evidence type="ECO:0000256" key="7">
    <source>
        <dbReference type="ARBA" id="ARBA00023136"/>
    </source>
</evidence>
<dbReference type="Proteomes" id="UP000752647">
    <property type="component" value="Unassembled WGS sequence"/>
</dbReference>
<dbReference type="Pfam" id="PF13145">
    <property type="entry name" value="Rotamase_2"/>
    <property type="match status" value="1"/>
</dbReference>
<comment type="caution">
    <text evidence="13">The sequence shown here is derived from an EMBL/GenBank/DDBJ whole genome shotgun (WGS) entry which is preliminary data.</text>
</comment>
<dbReference type="PANTHER" id="PTHR47245">
    <property type="entry name" value="PEPTIDYLPROLYL ISOMERASE"/>
    <property type="match status" value="1"/>
</dbReference>
<dbReference type="AlphaFoldDB" id="A0A9Q3XSH7"/>
<keyword evidence="6 11" id="KW-0697">Rotamase</keyword>
<protein>
    <recommendedName>
        <fullName evidence="11">Foldase protein PrsA</fullName>
        <ecNumber evidence="11">5.2.1.8</ecNumber>
    </recommendedName>
</protein>
<evidence type="ECO:0000256" key="8">
    <source>
        <dbReference type="ARBA" id="ARBA00023139"/>
    </source>
</evidence>
<dbReference type="RefSeq" id="WP_060391463.1">
    <property type="nucleotide sequence ID" value="NZ_CBCPIF010000001.1"/>
</dbReference>
<dbReference type="SUPFAM" id="SSF54534">
    <property type="entry name" value="FKBP-like"/>
    <property type="match status" value="1"/>
</dbReference>
<evidence type="ECO:0000256" key="3">
    <source>
        <dbReference type="ARBA" id="ARBA00006071"/>
    </source>
</evidence>
<evidence type="ECO:0000256" key="11">
    <source>
        <dbReference type="HAMAP-Rule" id="MF_01145"/>
    </source>
</evidence>
<keyword evidence="8" id="KW-0564">Palmitate</keyword>
<dbReference type="HAMAP" id="MF_01145">
    <property type="entry name" value="Foldase_PrsA"/>
    <property type="match status" value="1"/>
</dbReference>
<dbReference type="EMBL" id="JAHBFI010000005">
    <property type="protein sequence ID" value="MBZ5962038.1"/>
    <property type="molecule type" value="Genomic_DNA"/>
</dbReference>
<evidence type="ECO:0000256" key="9">
    <source>
        <dbReference type="ARBA" id="ARBA00023235"/>
    </source>
</evidence>
<dbReference type="Gene3D" id="3.10.50.40">
    <property type="match status" value="1"/>
</dbReference>
<dbReference type="InterPro" id="IPR027304">
    <property type="entry name" value="Trigger_fact/SurA_dom_sf"/>
</dbReference>
<evidence type="ECO:0000256" key="10">
    <source>
        <dbReference type="ARBA" id="ARBA00023288"/>
    </source>
</evidence>
<proteinExistence type="inferred from homology"/>
<dbReference type="GO" id="GO:0003755">
    <property type="term" value="F:peptidyl-prolyl cis-trans isomerase activity"/>
    <property type="evidence" value="ECO:0007669"/>
    <property type="project" value="UniProtKB-UniRule"/>
</dbReference>
<gene>
    <name evidence="11" type="primary">prsA</name>
    <name evidence="13" type="ORF">KIJ12_02505</name>
</gene>
<organism evidence="13 14">
    <name type="scientific">Leuconostoc gasicomitatum</name>
    <dbReference type="NCBI Taxonomy" id="115778"/>
    <lineage>
        <taxon>Bacteria</taxon>
        <taxon>Bacillati</taxon>
        <taxon>Bacillota</taxon>
        <taxon>Bacilli</taxon>
        <taxon>Lactobacillales</taxon>
        <taxon>Lactobacillaceae</taxon>
        <taxon>Leuconostoc</taxon>
        <taxon>Leuconostoc gelidum group</taxon>
    </lineage>
</organism>
<comment type="catalytic activity">
    <reaction evidence="1 11">
        <text>[protein]-peptidylproline (omega=180) = [protein]-peptidylproline (omega=0)</text>
        <dbReference type="Rhea" id="RHEA:16237"/>
        <dbReference type="Rhea" id="RHEA-COMP:10747"/>
        <dbReference type="Rhea" id="RHEA-COMP:10748"/>
        <dbReference type="ChEBI" id="CHEBI:83833"/>
        <dbReference type="ChEBI" id="CHEBI:83834"/>
        <dbReference type="EC" id="5.2.1.8"/>
    </reaction>
</comment>
<evidence type="ECO:0000313" key="14">
    <source>
        <dbReference type="Proteomes" id="UP000752647"/>
    </source>
</evidence>
<keyword evidence="4 11" id="KW-1003">Cell membrane</keyword>
<keyword evidence="9 11" id="KW-0413">Isomerase</keyword>